<evidence type="ECO:0000259" key="3">
    <source>
        <dbReference type="PROSITE" id="PS50097"/>
    </source>
</evidence>
<keyword evidence="2" id="KW-0677">Repeat</keyword>
<dbReference type="InterPro" id="IPR000210">
    <property type="entry name" value="BTB/POZ_dom"/>
</dbReference>
<dbReference type="SMART" id="SM00875">
    <property type="entry name" value="BACK"/>
    <property type="match status" value="1"/>
</dbReference>
<protein>
    <recommendedName>
        <fullName evidence="3">BTB domain-containing protein</fullName>
    </recommendedName>
</protein>
<evidence type="ECO:0000313" key="5">
    <source>
        <dbReference type="Proteomes" id="UP001159428"/>
    </source>
</evidence>
<dbReference type="EMBL" id="CALNXJ010000032">
    <property type="protein sequence ID" value="CAH3138663.1"/>
    <property type="molecule type" value="Genomic_DNA"/>
</dbReference>
<dbReference type="Gene3D" id="3.30.710.10">
    <property type="entry name" value="Potassium Channel Kv1.1, Chain A"/>
    <property type="match status" value="1"/>
</dbReference>
<dbReference type="InterPro" id="IPR015915">
    <property type="entry name" value="Kelch-typ_b-propeller"/>
</dbReference>
<evidence type="ECO:0000256" key="2">
    <source>
        <dbReference type="ARBA" id="ARBA00022737"/>
    </source>
</evidence>
<comment type="caution">
    <text evidence="4">The sequence shown here is derived from an EMBL/GenBank/DDBJ whole genome shotgun (WGS) entry which is preliminary data.</text>
</comment>
<dbReference type="InterPro" id="IPR011333">
    <property type="entry name" value="SKP1/BTB/POZ_sf"/>
</dbReference>
<dbReference type="SMART" id="SM00225">
    <property type="entry name" value="BTB"/>
    <property type="match status" value="1"/>
</dbReference>
<dbReference type="InterPro" id="IPR011705">
    <property type="entry name" value="BACK"/>
</dbReference>
<dbReference type="Gene3D" id="1.25.40.420">
    <property type="match status" value="1"/>
</dbReference>
<dbReference type="PROSITE" id="PS50097">
    <property type="entry name" value="BTB"/>
    <property type="match status" value="1"/>
</dbReference>
<evidence type="ECO:0000256" key="1">
    <source>
        <dbReference type="ARBA" id="ARBA00022441"/>
    </source>
</evidence>
<organism evidence="4 5">
    <name type="scientific">Pocillopora meandrina</name>
    <dbReference type="NCBI Taxonomy" id="46732"/>
    <lineage>
        <taxon>Eukaryota</taxon>
        <taxon>Metazoa</taxon>
        <taxon>Cnidaria</taxon>
        <taxon>Anthozoa</taxon>
        <taxon>Hexacorallia</taxon>
        <taxon>Scleractinia</taxon>
        <taxon>Astrocoeniina</taxon>
        <taxon>Pocilloporidae</taxon>
        <taxon>Pocillopora</taxon>
    </lineage>
</organism>
<dbReference type="AlphaFoldDB" id="A0AAU9X858"/>
<dbReference type="PANTHER" id="PTHR45632">
    <property type="entry name" value="LD33804P"/>
    <property type="match status" value="1"/>
</dbReference>
<dbReference type="PANTHER" id="PTHR45632:SF13">
    <property type="entry name" value="KELCH-LIKE PROTEIN 26"/>
    <property type="match status" value="1"/>
</dbReference>
<sequence>MLYFDVETKTWKNLPVASPPIEATRCFCAVSVCDKLMVTAQDSLGYCIYRYDTEANVWERLPHSGNDISKLCVTDEYMYLVNVNHHCRACQRYSFAKRQWQAFPSTVRKKSRGQPLRNISGAVVLNSKVYVLERNQHDYIDFSKPAVLHCFDPHKNIWEVKATTSSHQLESILTVVKSKLYVAGGEDISTDRLCGTKPASAEMYNEETNTWSVVEQKFIPDNNLNAMEIEGRVYFIINKFPIDSGIRTADGPLNSAVLNEWENLRKIDNNAALGYMVMNRGSGESQAKMVAHADILLSKCAQFRNESQFIDVRLKVGEDIFPAHRIVLAANSDYFYAMFTDGMKESNQDVIELKDESISPDVFKIILDSIYTGDLLLNEQSVSKVLAAADHLQVASAVHQCCNFLLTEFVKIRLDFETYCRIWEIALSYGLKDLQDAAECNVAKMYTDVCESKEFLTHIGGNQLTSLLSRDDLSAPSKTFILKSVMQWINYKKEERMAVAAKVIGAVRLGLVDITVALDDLNTEEMQQVPDIHN</sequence>
<dbReference type="SUPFAM" id="SSF54695">
    <property type="entry name" value="POZ domain"/>
    <property type="match status" value="1"/>
</dbReference>
<gene>
    <name evidence="4" type="ORF">PMEA_00018544</name>
</gene>
<dbReference type="InterPro" id="IPR011043">
    <property type="entry name" value="Gal_Oxase/kelch_b-propeller"/>
</dbReference>
<dbReference type="Pfam" id="PF07707">
    <property type="entry name" value="BACK"/>
    <property type="match status" value="1"/>
</dbReference>
<dbReference type="Pfam" id="PF00651">
    <property type="entry name" value="BTB"/>
    <property type="match status" value="1"/>
</dbReference>
<accession>A0AAU9X858</accession>
<keyword evidence="1" id="KW-0880">Kelch repeat</keyword>
<dbReference type="Gene3D" id="2.120.10.80">
    <property type="entry name" value="Kelch-type beta propeller"/>
    <property type="match status" value="1"/>
</dbReference>
<dbReference type="Proteomes" id="UP001159428">
    <property type="component" value="Unassembled WGS sequence"/>
</dbReference>
<dbReference type="SUPFAM" id="SSF50965">
    <property type="entry name" value="Galactose oxidase, central domain"/>
    <property type="match status" value="1"/>
</dbReference>
<name>A0AAU9X858_9CNID</name>
<reference evidence="4 5" key="1">
    <citation type="submission" date="2022-05" db="EMBL/GenBank/DDBJ databases">
        <authorList>
            <consortium name="Genoscope - CEA"/>
            <person name="William W."/>
        </authorList>
    </citation>
    <scope>NUCLEOTIDE SEQUENCE [LARGE SCALE GENOMIC DNA]</scope>
</reference>
<keyword evidence="5" id="KW-1185">Reference proteome</keyword>
<evidence type="ECO:0000313" key="4">
    <source>
        <dbReference type="EMBL" id="CAH3138663.1"/>
    </source>
</evidence>
<feature type="domain" description="BTB" evidence="3">
    <location>
        <begin position="310"/>
        <end position="379"/>
    </location>
</feature>
<proteinExistence type="predicted"/>